<accession>A0A133XM47</accession>
<name>A0A133XM47_9RHOO</name>
<dbReference type="Proteomes" id="UP000070186">
    <property type="component" value="Unassembled WGS sequence"/>
</dbReference>
<proteinExistence type="predicted"/>
<comment type="caution">
    <text evidence="1">The sequence shown here is derived from an EMBL/GenBank/DDBJ whole genome shotgun (WGS) entry which is preliminary data.</text>
</comment>
<dbReference type="AlphaFoldDB" id="A0A133XM47"/>
<keyword evidence="2" id="KW-1185">Reference proteome</keyword>
<dbReference type="EMBL" id="LODL01000007">
    <property type="protein sequence ID" value="KXB32015.1"/>
    <property type="molecule type" value="Genomic_DNA"/>
</dbReference>
<gene>
    <name evidence="1" type="ORF">AT959_02835</name>
</gene>
<dbReference type="STRING" id="281362.AT959_02835"/>
<evidence type="ECO:0000313" key="2">
    <source>
        <dbReference type="Proteomes" id="UP000070186"/>
    </source>
</evidence>
<organism evidence="1 2">
    <name type="scientific">Dechloromonas denitrificans</name>
    <dbReference type="NCBI Taxonomy" id="281362"/>
    <lineage>
        <taxon>Bacteria</taxon>
        <taxon>Pseudomonadati</taxon>
        <taxon>Pseudomonadota</taxon>
        <taxon>Betaproteobacteria</taxon>
        <taxon>Rhodocyclales</taxon>
        <taxon>Azonexaceae</taxon>
        <taxon>Dechloromonas</taxon>
    </lineage>
</organism>
<protein>
    <submittedName>
        <fullName evidence="1">Uncharacterized protein</fullName>
    </submittedName>
</protein>
<reference evidence="1 2" key="1">
    <citation type="submission" date="2015-12" db="EMBL/GenBank/DDBJ databases">
        <title>Nitrous oxide reduction kinetics distinguish bacteria harboring typical versus atypical NosZ.</title>
        <authorList>
            <person name="Yoon S."/>
            <person name="Nissen S."/>
            <person name="Park D."/>
            <person name="Sanford R.A."/>
            <person name="Loeffler F.E."/>
        </authorList>
    </citation>
    <scope>NUCLEOTIDE SEQUENCE [LARGE SCALE GENOMIC DNA]</scope>
    <source>
        <strain evidence="1 2">ATCC BAA-841</strain>
    </source>
</reference>
<dbReference type="RefSeq" id="WP_066880368.1">
    <property type="nucleotide sequence ID" value="NZ_LODL01000007.1"/>
</dbReference>
<sequence>MNVNPWAAPKSREIRRVLVSLDERIAQACDIVPDDGADPCIVTLRHTELEKLRAHVYLHGQRSGTYGIFYEYPHPVPGILESEENLPLPKVLASLALHFDA</sequence>
<evidence type="ECO:0000313" key="1">
    <source>
        <dbReference type="EMBL" id="KXB32015.1"/>
    </source>
</evidence>